<protein>
    <submittedName>
        <fullName evidence="1">Uncharacterized protein</fullName>
    </submittedName>
</protein>
<reference evidence="1" key="2">
    <citation type="journal article" date="2015" name="Data Brief">
        <title>Shoot transcriptome of the giant reed, Arundo donax.</title>
        <authorList>
            <person name="Barrero R.A."/>
            <person name="Guerrero F.D."/>
            <person name="Moolhuijzen P."/>
            <person name="Goolsby J.A."/>
            <person name="Tidwell J."/>
            <person name="Bellgard S.E."/>
            <person name="Bellgard M.I."/>
        </authorList>
    </citation>
    <scope>NUCLEOTIDE SEQUENCE</scope>
    <source>
        <tissue evidence="1">Shoot tissue taken approximately 20 cm above the soil surface</tissue>
    </source>
</reference>
<dbReference type="EMBL" id="GBRH01262640">
    <property type="protein sequence ID" value="JAD35255.1"/>
    <property type="molecule type" value="Transcribed_RNA"/>
</dbReference>
<reference evidence="1" key="1">
    <citation type="submission" date="2014-09" db="EMBL/GenBank/DDBJ databases">
        <authorList>
            <person name="Magalhaes I.L.F."/>
            <person name="Oliveira U."/>
            <person name="Santos F.R."/>
            <person name="Vidigal T.H.D.A."/>
            <person name="Brescovit A.D."/>
            <person name="Santos A.J."/>
        </authorList>
    </citation>
    <scope>NUCLEOTIDE SEQUENCE</scope>
    <source>
        <tissue evidence="1">Shoot tissue taken approximately 20 cm above the soil surface</tissue>
    </source>
</reference>
<accession>A0A0A8ZEU0</accession>
<name>A0A0A8ZEU0_ARUDO</name>
<proteinExistence type="predicted"/>
<sequence>MLYKQYFK</sequence>
<evidence type="ECO:0000313" key="1">
    <source>
        <dbReference type="EMBL" id="JAD35255.1"/>
    </source>
</evidence>
<organism evidence="1">
    <name type="scientific">Arundo donax</name>
    <name type="common">Giant reed</name>
    <name type="synonym">Donax arundinaceus</name>
    <dbReference type="NCBI Taxonomy" id="35708"/>
    <lineage>
        <taxon>Eukaryota</taxon>
        <taxon>Viridiplantae</taxon>
        <taxon>Streptophyta</taxon>
        <taxon>Embryophyta</taxon>
        <taxon>Tracheophyta</taxon>
        <taxon>Spermatophyta</taxon>
        <taxon>Magnoliopsida</taxon>
        <taxon>Liliopsida</taxon>
        <taxon>Poales</taxon>
        <taxon>Poaceae</taxon>
        <taxon>PACMAD clade</taxon>
        <taxon>Arundinoideae</taxon>
        <taxon>Arundineae</taxon>
        <taxon>Arundo</taxon>
    </lineage>
</organism>